<evidence type="ECO:0000256" key="9">
    <source>
        <dbReference type="PROSITE-ProRule" id="PRU01356"/>
    </source>
</evidence>
<reference evidence="14" key="1">
    <citation type="submission" date="2017-03" db="EMBL/GenBank/DDBJ databases">
        <title>Genomes of endolithic fungi from Antarctica.</title>
        <authorList>
            <person name="Coleine C."/>
            <person name="Masonjones S."/>
            <person name="Stajich J.E."/>
        </authorList>
    </citation>
    <scope>NUCLEOTIDE SEQUENCE [LARGE SCALE GENOMIC DNA]</scope>
    <source>
        <strain evidence="14">CCFEE 5527</strain>
    </source>
</reference>
<evidence type="ECO:0000313" key="13">
    <source>
        <dbReference type="EMBL" id="OQO01455.1"/>
    </source>
</evidence>
<feature type="compositionally biased region" description="Low complexity" evidence="10">
    <location>
        <begin position="225"/>
        <end position="235"/>
    </location>
</feature>
<evidence type="ECO:0000256" key="4">
    <source>
        <dbReference type="ARBA" id="ARBA00022525"/>
    </source>
</evidence>
<keyword evidence="9" id="KW-0408">Iron</keyword>
<keyword evidence="14" id="KW-1185">Reference proteome</keyword>
<dbReference type="InParanoid" id="A0A1V8SQK2"/>
<feature type="disulfide bond" evidence="9">
    <location>
        <begin position="49"/>
        <end position="82"/>
    </location>
</feature>
<dbReference type="InterPro" id="IPR008427">
    <property type="entry name" value="Extracellular_membr_CFEM_dom"/>
</dbReference>
<keyword evidence="8" id="KW-0449">Lipoprotein</keyword>
<evidence type="ECO:0000259" key="12">
    <source>
        <dbReference type="PROSITE" id="PS52012"/>
    </source>
</evidence>
<dbReference type="GO" id="GO:0005576">
    <property type="term" value="C:extracellular region"/>
    <property type="evidence" value="ECO:0007669"/>
    <property type="project" value="UniProtKB-SubCell"/>
</dbReference>
<keyword evidence="6 11" id="KW-0732">Signal</keyword>
<keyword evidence="7 9" id="KW-1015">Disulfide bond</keyword>
<feature type="binding site" description="axial binding residue" evidence="9">
    <location>
        <position position="44"/>
    </location>
    <ligand>
        <name>heme</name>
        <dbReference type="ChEBI" id="CHEBI:30413"/>
    </ligand>
    <ligandPart>
        <name>Fe</name>
        <dbReference type="ChEBI" id="CHEBI:18248"/>
    </ligandPart>
</feature>
<dbReference type="EMBL" id="NAJO01000031">
    <property type="protein sequence ID" value="OQO01455.1"/>
    <property type="molecule type" value="Genomic_DNA"/>
</dbReference>
<keyword evidence="5" id="KW-0472">Membrane</keyword>
<evidence type="ECO:0000256" key="8">
    <source>
        <dbReference type="ARBA" id="ARBA00023288"/>
    </source>
</evidence>
<evidence type="ECO:0000256" key="7">
    <source>
        <dbReference type="ARBA" id="ARBA00023157"/>
    </source>
</evidence>
<comment type="caution">
    <text evidence="13">The sequence shown here is derived from an EMBL/GenBank/DDBJ whole genome shotgun (WGS) entry which is preliminary data.</text>
</comment>
<feature type="compositionally biased region" description="Polar residues" evidence="10">
    <location>
        <begin position="140"/>
        <end position="155"/>
    </location>
</feature>
<comment type="caution">
    <text evidence="9">Lacks conserved residue(s) required for the propagation of feature annotation.</text>
</comment>
<comment type="subcellular location">
    <subcellularLocation>
        <location evidence="1">Membrane</location>
        <topology evidence="1">Lipid-anchor</topology>
        <topology evidence="1">GPI-anchor</topology>
    </subcellularLocation>
    <subcellularLocation>
        <location evidence="2">Secreted</location>
    </subcellularLocation>
</comment>
<keyword evidence="9" id="KW-0349">Heme</keyword>
<evidence type="ECO:0000256" key="6">
    <source>
        <dbReference type="ARBA" id="ARBA00022729"/>
    </source>
</evidence>
<dbReference type="Proteomes" id="UP000192596">
    <property type="component" value="Unassembled WGS sequence"/>
</dbReference>
<feature type="signal peptide" evidence="11">
    <location>
        <begin position="1"/>
        <end position="17"/>
    </location>
</feature>
<feature type="compositionally biased region" description="Low complexity" evidence="10">
    <location>
        <begin position="129"/>
        <end position="138"/>
    </location>
</feature>
<dbReference type="OrthoDB" id="3065412at2759"/>
<keyword evidence="9" id="KW-0479">Metal-binding</keyword>
<evidence type="ECO:0000256" key="1">
    <source>
        <dbReference type="ARBA" id="ARBA00004589"/>
    </source>
</evidence>
<feature type="region of interest" description="Disordered" evidence="10">
    <location>
        <begin position="87"/>
        <end position="235"/>
    </location>
</feature>
<dbReference type="AlphaFoldDB" id="A0A1V8SQK2"/>
<sequence length="320" mass="31897">MHSYTTHTLLLIGSTVAQSPPSLPACAESAVSTAIQAAGCSAADKLCICNSTKMVQSLSSTVPTACNEADQSSLKDYLVQICSDQGTASSSTVSPSTLPSTYARVNTGDVPSAPDAVDGAPVDPASTHQAPAQAAPAATESDTTVPADAYSTSSGDVAPAATVSPPSSGSDNASTVTPPQYPNRKGEKDATTGNTQATTPDSPASTSEVTSTGAVPDAQLPTNFSGSISAPSDSASVTSVVVSDISSVAASEESSSAQAELTTAEAVSSSTLTTPRAQPAVYPTAMPGSSGAEKRVEYSQVALAGLTVMMVAIVRWVSVQ</sequence>
<name>A0A1V8SQK2_9PEZI</name>
<feature type="compositionally biased region" description="Polar residues" evidence="10">
    <location>
        <begin position="164"/>
        <end position="178"/>
    </location>
</feature>
<keyword evidence="5" id="KW-0325">Glycoprotein</keyword>
<feature type="disulfide bond" evidence="9">
    <location>
        <begin position="40"/>
        <end position="47"/>
    </location>
</feature>
<evidence type="ECO:0000313" key="14">
    <source>
        <dbReference type="Proteomes" id="UP000192596"/>
    </source>
</evidence>
<dbReference type="PROSITE" id="PS52012">
    <property type="entry name" value="CFEM"/>
    <property type="match status" value="1"/>
</dbReference>
<feature type="disulfide bond" evidence="9">
    <location>
        <begin position="26"/>
        <end position="66"/>
    </location>
</feature>
<feature type="chain" id="PRO_5012506288" description="CFEM domain-containing protein" evidence="11">
    <location>
        <begin position="18"/>
        <end position="320"/>
    </location>
</feature>
<protein>
    <recommendedName>
        <fullName evidence="12">CFEM domain-containing protein</fullName>
    </recommendedName>
</protein>
<evidence type="ECO:0000256" key="3">
    <source>
        <dbReference type="ARBA" id="ARBA00010031"/>
    </source>
</evidence>
<feature type="domain" description="CFEM" evidence="12">
    <location>
        <begin position="1"/>
        <end position="109"/>
    </location>
</feature>
<evidence type="ECO:0000256" key="10">
    <source>
        <dbReference type="SAM" id="MobiDB-lite"/>
    </source>
</evidence>
<proteinExistence type="inferred from homology"/>
<evidence type="ECO:0000256" key="5">
    <source>
        <dbReference type="ARBA" id="ARBA00022622"/>
    </source>
</evidence>
<comment type="similarity">
    <text evidence="3">Belongs to the RBT5 family.</text>
</comment>
<evidence type="ECO:0000256" key="2">
    <source>
        <dbReference type="ARBA" id="ARBA00004613"/>
    </source>
</evidence>
<feature type="compositionally biased region" description="Low complexity" evidence="10">
    <location>
        <begin position="87"/>
        <end position="101"/>
    </location>
</feature>
<dbReference type="GO" id="GO:0098552">
    <property type="term" value="C:side of membrane"/>
    <property type="evidence" value="ECO:0007669"/>
    <property type="project" value="UniProtKB-KW"/>
</dbReference>
<feature type="compositionally biased region" description="Polar residues" evidence="10">
    <location>
        <begin position="264"/>
        <end position="276"/>
    </location>
</feature>
<keyword evidence="5" id="KW-0336">GPI-anchor</keyword>
<feature type="compositionally biased region" description="Polar residues" evidence="10">
    <location>
        <begin position="191"/>
        <end position="213"/>
    </location>
</feature>
<accession>A0A1V8SQK2</accession>
<keyword evidence="4" id="KW-0964">Secreted</keyword>
<organism evidence="13 14">
    <name type="scientific">Cryoendolithus antarcticus</name>
    <dbReference type="NCBI Taxonomy" id="1507870"/>
    <lineage>
        <taxon>Eukaryota</taxon>
        <taxon>Fungi</taxon>
        <taxon>Dikarya</taxon>
        <taxon>Ascomycota</taxon>
        <taxon>Pezizomycotina</taxon>
        <taxon>Dothideomycetes</taxon>
        <taxon>Dothideomycetidae</taxon>
        <taxon>Cladosporiales</taxon>
        <taxon>Cladosporiaceae</taxon>
        <taxon>Cryoendolithus</taxon>
    </lineage>
</organism>
<dbReference type="GO" id="GO:0046872">
    <property type="term" value="F:metal ion binding"/>
    <property type="evidence" value="ECO:0007669"/>
    <property type="project" value="UniProtKB-UniRule"/>
</dbReference>
<dbReference type="Pfam" id="PF05730">
    <property type="entry name" value="CFEM"/>
    <property type="match status" value="1"/>
</dbReference>
<gene>
    <name evidence="13" type="ORF">B0A48_13010</name>
</gene>
<feature type="region of interest" description="Disordered" evidence="10">
    <location>
        <begin position="264"/>
        <end position="291"/>
    </location>
</feature>
<evidence type="ECO:0000256" key="11">
    <source>
        <dbReference type="SAM" id="SignalP"/>
    </source>
</evidence>